<comment type="subcellular location">
    <subcellularLocation>
        <location evidence="2">Periplasm</location>
    </subcellularLocation>
</comment>
<dbReference type="PRINTS" id="PR00834">
    <property type="entry name" value="PROTEASES2C"/>
</dbReference>
<dbReference type="EMBL" id="RXFT01000001">
    <property type="protein sequence ID" value="RUR66359.1"/>
    <property type="molecule type" value="Genomic_DNA"/>
</dbReference>
<organism evidence="13 14">
    <name type="scientific">Variovorax guangxiensis</name>
    <dbReference type="NCBI Taxonomy" id="1775474"/>
    <lineage>
        <taxon>Bacteria</taxon>
        <taxon>Pseudomonadati</taxon>
        <taxon>Pseudomonadota</taxon>
        <taxon>Betaproteobacteria</taxon>
        <taxon>Burkholderiales</taxon>
        <taxon>Comamonadaceae</taxon>
        <taxon>Variovorax</taxon>
    </lineage>
</organism>
<dbReference type="Gene3D" id="2.40.10.120">
    <property type="match status" value="1"/>
</dbReference>
<dbReference type="EC" id="3.4.21.107" evidence="4"/>
<keyword evidence="7" id="KW-0574">Periplasm</keyword>
<dbReference type="SUPFAM" id="SSF50494">
    <property type="entry name" value="Trypsin-like serine proteases"/>
    <property type="match status" value="1"/>
</dbReference>
<reference evidence="13 14" key="1">
    <citation type="submission" date="2018-12" db="EMBL/GenBank/DDBJ databases">
        <title>The genome sequences of Variovorax guangxiensis DSM 27352.</title>
        <authorList>
            <person name="Gao J."/>
            <person name="Sun J."/>
        </authorList>
    </citation>
    <scope>NUCLEOTIDE SEQUENCE [LARGE SCALE GENOMIC DNA]</scope>
    <source>
        <strain evidence="13 14">DSM 27352</strain>
    </source>
</reference>
<accession>A0A3S0Z7C5</accession>
<evidence type="ECO:0000313" key="13">
    <source>
        <dbReference type="EMBL" id="RUR66359.1"/>
    </source>
</evidence>
<comment type="caution">
    <text evidence="13">The sequence shown here is derived from an EMBL/GenBank/DDBJ whole genome shotgun (WGS) entry which is preliminary data.</text>
</comment>
<sequence>MPAPETASPAPAAPARAEAAAGTGDFSSLVASRSRSVVDISTLRIGRDLNPEDIELEIAPEHDFADRLAWPLPASARISQIRDLASGLIIRSDGLILTSAHVVTNIDEVQVRLDDGRRFTARVAGVDRRTDVALLKIDATGLPVAVIGDSSALAPGDWVAAISSPFGFHGSVTAGVVSAVGRVMAGAGEIPFIQTDVAINPGSSGSPLFNSRAEVVGINSMIYSGSGGYMGLSFAVPINLSMRIAGELQEHGSVRRAYLGAEFQEMTPALAQSFGLPAATGALVVRVEPGSPAQAAGLAQGDALLALDGKPVERFADLPQRITQRPPGSRVQLEVWRHGAPQVLRATLAVQPAAAGTSFTAAPLEWNDGLGLSVGEISSAQRLQLNIDSGLMVREAGGLARSEGIRAGDVVVAVNTTKLYRVEDLGQALARIPAGNTVALLVMRDRRLAYVAVRIPASRRGRS</sequence>
<proteinExistence type="inferred from homology"/>
<dbReference type="InterPro" id="IPR001940">
    <property type="entry name" value="Peptidase_S1C"/>
</dbReference>
<dbReference type="Proteomes" id="UP000281118">
    <property type="component" value="Unassembled WGS sequence"/>
</dbReference>
<keyword evidence="9" id="KW-0720">Serine protease</keyword>
<dbReference type="InterPro" id="IPR009003">
    <property type="entry name" value="Peptidase_S1_PA"/>
</dbReference>
<dbReference type="GO" id="GO:0004252">
    <property type="term" value="F:serine-type endopeptidase activity"/>
    <property type="evidence" value="ECO:0007669"/>
    <property type="project" value="InterPro"/>
</dbReference>
<gene>
    <name evidence="13" type="ORF">EJP67_04720</name>
</gene>
<dbReference type="GO" id="GO:0006508">
    <property type="term" value="P:proteolysis"/>
    <property type="evidence" value="ECO:0007669"/>
    <property type="project" value="UniProtKB-KW"/>
</dbReference>
<dbReference type="GO" id="GO:0042597">
    <property type="term" value="C:periplasmic space"/>
    <property type="evidence" value="ECO:0007669"/>
    <property type="project" value="UniProtKB-SubCell"/>
</dbReference>
<dbReference type="PANTHER" id="PTHR22939">
    <property type="entry name" value="SERINE PROTEASE FAMILY S1C HTRA-RELATED"/>
    <property type="match status" value="1"/>
</dbReference>
<dbReference type="Pfam" id="PF13365">
    <property type="entry name" value="Trypsin_2"/>
    <property type="match status" value="1"/>
</dbReference>
<dbReference type="AlphaFoldDB" id="A0A3S0Z7C5"/>
<feature type="domain" description="PDZ" evidence="12">
    <location>
        <begin position="260"/>
        <end position="339"/>
    </location>
</feature>
<dbReference type="Pfam" id="PF13180">
    <property type="entry name" value="PDZ_2"/>
    <property type="match status" value="1"/>
</dbReference>
<evidence type="ECO:0000256" key="10">
    <source>
        <dbReference type="ARBA" id="ARBA00023016"/>
    </source>
</evidence>
<protein>
    <recommendedName>
        <fullName evidence="5">Probable periplasmic serine endoprotease DegP-like</fullName>
        <ecNumber evidence="4">3.4.21.107</ecNumber>
    </recommendedName>
    <alternativeName>
        <fullName evidence="11">Protease Do</fullName>
    </alternativeName>
</protein>
<keyword evidence="6" id="KW-0645">Protease</keyword>
<keyword evidence="10" id="KW-0346">Stress response</keyword>
<dbReference type="PANTHER" id="PTHR22939:SF130">
    <property type="entry name" value="PERIPLASMIC SERINE ENDOPROTEASE DEGP-LIKE-RELATED"/>
    <property type="match status" value="1"/>
</dbReference>
<evidence type="ECO:0000256" key="5">
    <source>
        <dbReference type="ARBA" id="ARBA00013958"/>
    </source>
</evidence>
<evidence type="ECO:0000256" key="8">
    <source>
        <dbReference type="ARBA" id="ARBA00022801"/>
    </source>
</evidence>
<evidence type="ECO:0000313" key="14">
    <source>
        <dbReference type="Proteomes" id="UP000281118"/>
    </source>
</evidence>
<evidence type="ECO:0000256" key="7">
    <source>
        <dbReference type="ARBA" id="ARBA00022764"/>
    </source>
</evidence>
<evidence type="ECO:0000256" key="4">
    <source>
        <dbReference type="ARBA" id="ARBA00013035"/>
    </source>
</evidence>
<keyword evidence="8" id="KW-0378">Hydrolase</keyword>
<dbReference type="InterPro" id="IPR036034">
    <property type="entry name" value="PDZ_sf"/>
</dbReference>
<dbReference type="SUPFAM" id="SSF50156">
    <property type="entry name" value="PDZ domain-like"/>
    <property type="match status" value="2"/>
</dbReference>
<evidence type="ECO:0000256" key="6">
    <source>
        <dbReference type="ARBA" id="ARBA00022670"/>
    </source>
</evidence>
<dbReference type="OrthoDB" id="8520726at2"/>
<dbReference type="CDD" id="cd10839">
    <property type="entry name" value="cpPDZ1_DegP-like"/>
    <property type="match status" value="1"/>
</dbReference>
<evidence type="ECO:0000259" key="12">
    <source>
        <dbReference type="PROSITE" id="PS50106"/>
    </source>
</evidence>
<dbReference type="Gene3D" id="2.30.42.10">
    <property type="match status" value="1"/>
</dbReference>
<comment type="similarity">
    <text evidence="3">Belongs to the peptidase S1C family.</text>
</comment>
<name>A0A3S0Z7C5_9BURK</name>
<dbReference type="SMART" id="SM00228">
    <property type="entry name" value="PDZ"/>
    <property type="match status" value="2"/>
</dbReference>
<evidence type="ECO:0000256" key="1">
    <source>
        <dbReference type="ARBA" id="ARBA00001772"/>
    </source>
</evidence>
<comment type="catalytic activity">
    <reaction evidence="1">
        <text>Acts on substrates that are at least partially unfolded. The cleavage site P1 residue is normally between a pair of hydrophobic residues, such as Val-|-Val.</text>
        <dbReference type="EC" id="3.4.21.107"/>
    </reaction>
</comment>
<evidence type="ECO:0000256" key="3">
    <source>
        <dbReference type="ARBA" id="ARBA00010541"/>
    </source>
</evidence>
<dbReference type="Gene3D" id="2.30.42.60">
    <property type="match status" value="1"/>
</dbReference>
<evidence type="ECO:0000256" key="9">
    <source>
        <dbReference type="ARBA" id="ARBA00022825"/>
    </source>
</evidence>
<dbReference type="InterPro" id="IPR001478">
    <property type="entry name" value="PDZ"/>
</dbReference>
<evidence type="ECO:0000256" key="11">
    <source>
        <dbReference type="ARBA" id="ARBA00032850"/>
    </source>
</evidence>
<evidence type="ECO:0000256" key="2">
    <source>
        <dbReference type="ARBA" id="ARBA00004418"/>
    </source>
</evidence>
<dbReference type="PROSITE" id="PS50106">
    <property type="entry name" value="PDZ"/>
    <property type="match status" value="1"/>
</dbReference>